<keyword evidence="1" id="KW-0732">Signal</keyword>
<reference evidence="3 4" key="1">
    <citation type="submission" date="2024-04" db="EMBL/GenBank/DDBJ databases">
        <title>Novel species of the genus Ideonella isolated from streams.</title>
        <authorList>
            <person name="Lu H."/>
        </authorList>
    </citation>
    <scope>NUCLEOTIDE SEQUENCE [LARGE SCALE GENOMIC DNA]</scope>
    <source>
        <strain evidence="3 4">LYT19W</strain>
    </source>
</reference>
<accession>A0ABU9C488</accession>
<name>A0ABU9C488_9BURK</name>
<dbReference type="Pfam" id="PF13609">
    <property type="entry name" value="Porin_4"/>
    <property type="match status" value="1"/>
</dbReference>
<dbReference type="InterPro" id="IPR033900">
    <property type="entry name" value="Gram_neg_porin_domain"/>
</dbReference>
<dbReference type="SUPFAM" id="SSF56935">
    <property type="entry name" value="Porins"/>
    <property type="match status" value="1"/>
</dbReference>
<dbReference type="Gene3D" id="2.40.160.10">
    <property type="entry name" value="Porin"/>
    <property type="match status" value="1"/>
</dbReference>
<dbReference type="Proteomes" id="UP001379945">
    <property type="component" value="Unassembled WGS sequence"/>
</dbReference>
<comment type="caution">
    <text evidence="3">The sequence shown here is derived from an EMBL/GenBank/DDBJ whole genome shotgun (WGS) entry which is preliminary data.</text>
</comment>
<dbReference type="EMBL" id="JBBUTI010000006">
    <property type="protein sequence ID" value="MEK8046707.1"/>
    <property type="molecule type" value="Genomic_DNA"/>
</dbReference>
<proteinExistence type="predicted"/>
<feature type="signal peptide" evidence="1">
    <location>
        <begin position="1"/>
        <end position="37"/>
    </location>
</feature>
<feature type="domain" description="Porin" evidence="2">
    <location>
        <begin position="21"/>
        <end position="364"/>
    </location>
</feature>
<evidence type="ECO:0000313" key="3">
    <source>
        <dbReference type="EMBL" id="MEK8046707.1"/>
    </source>
</evidence>
<gene>
    <name evidence="3" type="ORF">AACH00_10140</name>
</gene>
<evidence type="ECO:0000256" key="1">
    <source>
        <dbReference type="SAM" id="SignalP"/>
    </source>
</evidence>
<feature type="chain" id="PRO_5046748863" description="Porin domain-containing protein" evidence="1">
    <location>
        <begin position="38"/>
        <end position="385"/>
    </location>
</feature>
<evidence type="ECO:0000313" key="4">
    <source>
        <dbReference type="Proteomes" id="UP001379945"/>
    </source>
</evidence>
<protein>
    <recommendedName>
        <fullName evidence="2">Porin domain-containing protein</fullName>
    </recommendedName>
</protein>
<evidence type="ECO:0000259" key="2">
    <source>
        <dbReference type="Pfam" id="PF13609"/>
    </source>
</evidence>
<sequence length="385" mass="41707">MVLAPASTTAGMAALSPVRGLAALMAAGLLCPVAAQAQEVSTSGFASLVLGRTSGGCTSSTLAPAFSSNCTRYIADWGHAGVYDEDASVRPETRAGLQATVKFNPQLSATTQVTTRTAKDQALNLEWLYLSYQLSPSVTLQLGRKRLPLYYYSDFQDVGYASNTVRPSPDVYGWDVVNYNGASLSHSMEVAGWSVRSEVMLGTEKSRKNPYSRLFYEEPKDVKWGGIGGTTVEVSKDWFTARFSYARSNFAQTDHATGVVEVAADGPKQDFIGLALNADLDDWTIRSELGQAKRESLGYKARFHLLTVGYRIGQFTVTGGLSGYDETAYDSAYNPLKLKSQLLALRYELHKGGALKLQIDKVKDNSAVTSVGNTRLISGAYDLVF</sequence>
<dbReference type="InterPro" id="IPR023614">
    <property type="entry name" value="Porin_dom_sf"/>
</dbReference>
<organism evidence="3 4">
    <name type="scientific">Ideonella margarita</name>
    <dbReference type="NCBI Taxonomy" id="2984191"/>
    <lineage>
        <taxon>Bacteria</taxon>
        <taxon>Pseudomonadati</taxon>
        <taxon>Pseudomonadota</taxon>
        <taxon>Betaproteobacteria</taxon>
        <taxon>Burkholderiales</taxon>
        <taxon>Sphaerotilaceae</taxon>
        <taxon>Ideonella</taxon>
    </lineage>
</organism>
<dbReference type="RefSeq" id="WP_341399004.1">
    <property type="nucleotide sequence ID" value="NZ_JBBUTI010000006.1"/>
</dbReference>
<keyword evidence="4" id="KW-1185">Reference proteome</keyword>